<gene>
    <name evidence="13" type="primary">Ccdc103</name>
    <name evidence="13" type="ORF">BUCCAP_R10163</name>
</gene>
<comment type="similarity">
    <text evidence="10">Belongs to the DNAAF19/PR46b family.</text>
</comment>
<keyword evidence="6" id="KW-0970">Cilium biogenesis/degradation</keyword>
<organism evidence="13 14">
    <name type="scientific">Bucco capensis</name>
    <name type="common">collared puffbird</name>
    <dbReference type="NCBI Taxonomy" id="135168"/>
    <lineage>
        <taxon>Eukaryota</taxon>
        <taxon>Metazoa</taxon>
        <taxon>Chordata</taxon>
        <taxon>Craniata</taxon>
        <taxon>Vertebrata</taxon>
        <taxon>Euteleostomi</taxon>
        <taxon>Archelosauria</taxon>
        <taxon>Archosauria</taxon>
        <taxon>Dinosauria</taxon>
        <taxon>Saurischia</taxon>
        <taxon>Theropoda</taxon>
        <taxon>Coelurosauria</taxon>
        <taxon>Aves</taxon>
        <taxon>Neognathae</taxon>
        <taxon>Neoaves</taxon>
        <taxon>Telluraves</taxon>
        <taxon>Coraciimorphae</taxon>
        <taxon>Piciformes</taxon>
        <taxon>Bucconidae</taxon>
        <taxon>Bucco</taxon>
    </lineage>
</organism>
<feature type="domain" description="Dynein attachment factor N-terminal" evidence="12">
    <location>
        <begin position="7"/>
        <end position="48"/>
    </location>
</feature>
<evidence type="ECO:0000259" key="11">
    <source>
        <dbReference type="Pfam" id="PF13877"/>
    </source>
</evidence>
<evidence type="ECO:0000313" key="13">
    <source>
        <dbReference type="EMBL" id="NXH22476.1"/>
    </source>
</evidence>
<name>A0A7K9I9X5_9PICI</name>
<keyword evidence="14" id="KW-1185">Reference proteome</keyword>
<evidence type="ECO:0000256" key="6">
    <source>
        <dbReference type="ARBA" id="ARBA00022794"/>
    </source>
</evidence>
<protein>
    <submittedName>
        <fullName evidence="13">CC103 protein</fullName>
    </submittedName>
</protein>
<evidence type="ECO:0000256" key="10">
    <source>
        <dbReference type="ARBA" id="ARBA00049986"/>
    </source>
</evidence>
<dbReference type="GO" id="GO:0036157">
    <property type="term" value="C:outer dynein arm"/>
    <property type="evidence" value="ECO:0007669"/>
    <property type="project" value="InterPro"/>
</dbReference>
<dbReference type="GO" id="GO:0036159">
    <property type="term" value="P:inner dynein arm assembly"/>
    <property type="evidence" value="ECO:0007669"/>
    <property type="project" value="TreeGrafter"/>
</dbReference>
<dbReference type="EMBL" id="VWZO01021354">
    <property type="protein sequence ID" value="NXH22476.1"/>
    <property type="molecule type" value="Genomic_DNA"/>
</dbReference>
<accession>A0A7K9I9X5</accession>
<dbReference type="GO" id="GO:0031514">
    <property type="term" value="C:motile cilium"/>
    <property type="evidence" value="ECO:0007669"/>
    <property type="project" value="UniProtKB-SubCell"/>
</dbReference>
<comment type="subunit">
    <text evidence="4">Homodimer.</text>
</comment>
<evidence type="ECO:0000256" key="1">
    <source>
        <dbReference type="ARBA" id="ARBA00004048"/>
    </source>
</evidence>
<evidence type="ECO:0000313" key="14">
    <source>
        <dbReference type="Proteomes" id="UP000534107"/>
    </source>
</evidence>
<keyword evidence="8" id="KW-0969">Cilium</keyword>
<keyword evidence="5" id="KW-0963">Cytoplasm</keyword>
<dbReference type="InterPro" id="IPR031733">
    <property type="entry name" value="Dynein_attach_N"/>
</dbReference>
<evidence type="ECO:0000256" key="5">
    <source>
        <dbReference type="ARBA" id="ARBA00022490"/>
    </source>
</evidence>
<dbReference type="GO" id="GO:0003351">
    <property type="term" value="P:epithelial cilium movement involved in extracellular fluid movement"/>
    <property type="evidence" value="ECO:0007669"/>
    <property type="project" value="TreeGrafter"/>
</dbReference>
<comment type="function">
    <text evidence="1">Dynein-attachment factor required for cilia motility.</text>
</comment>
<dbReference type="Pfam" id="PF15867">
    <property type="entry name" value="Dynein_attach_N"/>
    <property type="match status" value="1"/>
</dbReference>
<proteinExistence type="inferred from homology"/>
<sequence length="245" mass="27133">MEAADGLDVAALEQELQAALAADERHERENKAKLQALHQRVSSYEEFSLSAITACAKHISAIQRLDGGGMDKTLQVGLDQKALGNCFSPQELAQLPRNSAEFCRAWRRGLGSRKAKYQFLLGLGGEALARIFQADLGFGLLGEFLRVLAEHVSLEDRAAVLQILQSLSGTQRFGLNIDLLSKVEKESSRDLFGKLWSTARDGWNAGHHGSPAHWEVGREAQLMDSSLQKEAEEERLLLELMKCYQ</sequence>
<evidence type="ECO:0000256" key="4">
    <source>
        <dbReference type="ARBA" id="ARBA00011738"/>
    </source>
</evidence>
<keyword evidence="9" id="KW-0966">Cell projection</keyword>
<dbReference type="PANTHER" id="PTHR28572">
    <property type="entry name" value="COILED-COIL DOMAIN-CONTAINING PROTEIN 103"/>
    <property type="match status" value="1"/>
</dbReference>
<evidence type="ECO:0000256" key="8">
    <source>
        <dbReference type="ARBA" id="ARBA00023069"/>
    </source>
</evidence>
<dbReference type="GO" id="GO:0005576">
    <property type="term" value="C:extracellular region"/>
    <property type="evidence" value="ECO:0007669"/>
    <property type="project" value="GOC"/>
</dbReference>
<comment type="caution">
    <text evidence="13">The sequence shown here is derived from an EMBL/GenBank/DDBJ whole genome shotgun (WGS) entry which is preliminary data.</text>
</comment>
<evidence type="ECO:0000256" key="3">
    <source>
        <dbReference type="ARBA" id="ARBA00004496"/>
    </source>
</evidence>
<dbReference type="OrthoDB" id="447931at2759"/>
<evidence type="ECO:0000256" key="7">
    <source>
        <dbReference type="ARBA" id="ARBA00022846"/>
    </source>
</evidence>
<evidence type="ECO:0000259" key="12">
    <source>
        <dbReference type="Pfam" id="PF15867"/>
    </source>
</evidence>
<dbReference type="Pfam" id="PF13877">
    <property type="entry name" value="RPAP3_C"/>
    <property type="match status" value="1"/>
</dbReference>
<reference evidence="13 14" key="1">
    <citation type="submission" date="2019-09" db="EMBL/GenBank/DDBJ databases">
        <title>Bird 10,000 Genomes (B10K) Project - Family phase.</title>
        <authorList>
            <person name="Zhang G."/>
        </authorList>
    </citation>
    <scope>NUCLEOTIDE SEQUENCE [LARGE SCALE GENOMIC DNA]</scope>
    <source>
        <strain evidence="13">B10K-DU-001-16</strain>
        <tissue evidence="13">Muscle</tissue>
    </source>
</reference>
<comment type="subcellular location">
    <subcellularLocation>
        <location evidence="2">Cell projection</location>
        <location evidence="2">Cilium</location>
        <location evidence="2">Flagellum</location>
    </subcellularLocation>
    <subcellularLocation>
        <location evidence="3">Cytoplasm</location>
    </subcellularLocation>
</comment>
<dbReference type="PANTHER" id="PTHR28572:SF1">
    <property type="entry name" value="COILED-COIL DOMAIN-CONTAINING PROTEIN 103"/>
    <property type="match status" value="1"/>
</dbReference>
<feature type="non-terminal residue" evidence="13">
    <location>
        <position position="1"/>
    </location>
</feature>
<keyword evidence="7" id="KW-0282">Flagellum</keyword>
<evidence type="ECO:0000256" key="9">
    <source>
        <dbReference type="ARBA" id="ARBA00023273"/>
    </source>
</evidence>
<feature type="non-terminal residue" evidence="13">
    <location>
        <position position="245"/>
    </location>
</feature>
<dbReference type="Proteomes" id="UP000534107">
    <property type="component" value="Unassembled WGS sequence"/>
</dbReference>
<dbReference type="InterPro" id="IPR042422">
    <property type="entry name" value="CC103"/>
</dbReference>
<dbReference type="GO" id="GO:0007368">
    <property type="term" value="P:determination of left/right symmetry"/>
    <property type="evidence" value="ECO:0007669"/>
    <property type="project" value="TreeGrafter"/>
</dbReference>
<feature type="domain" description="RNA-polymerase II-associated protein 3-like C-terminal" evidence="11">
    <location>
        <begin position="96"/>
        <end position="185"/>
    </location>
</feature>
<evidence type="ECO:0000256" key="2">
    <source>
        <dbReference type="ARBA" id="ARBA00004230"/>
    </source>
</evidence>
<dbReference type="AlphaFoldDB" id="A0A7K9I9X5"/>
<dbReference type="InterPro" id="IPR025986">
    <property type="entry name" value="RPAP3-like_C"/>
</dbReference>